<dbReference type="InterPro" id="IPR036038">
    <property type="entry name" value="Aminotransferase-like"/>
</dbReference>
<comment type="caution">
    <text evidence="1">The sequence shown here is derived from an EMBL/GenBank/DDBJ whole genome shotgun (WGS) entry which is preliminary data.</text>
</comment>
<dbReference type="AlphaFoldDB" id="A0A6M8NCH8"/>
<organism evidence="1 2">
    <name type="scientific">Arcobacter cloacae</name>
    <dbReference type="NCBI Taxonomy" id="1054034"/>
    <lineage>
        <taxon>Bacteria</taxon>
        <taxon>Pseudomonadati</taxon>
        <taxon>Campylobacterota</taxon>
        <taxon>Epsilonproteobacteria</taxon>
        <taxon>Campylobacterales</taxon>
        <taxon>Arcobacteraceae</taxon>
        <taxon>Arcobacter</taxon>
    </lineage>
</organism>
<dbReference type="Gene3D" id="3.30.470.10">
    <property type="match status" value="1"/>
</dbReference>
<reference evidence="1 2" key="1">
    <citation type="submission" date="2017-09" db="EMBL/GenBank/DDBJ databases">
        <title>Genomics of the genus Arcobacter.</title>
        <authorList>
            <person name="Perez-Cataluna A."/>
            <person name="Figueras M.J."/>
            <person name="Salas-Masso N."/>
        </authorList>
    </citation>
    <scope>NUCLEOTIDE SEQUENCE [LARGE SCALE GENOMIC DNA]</scope>
    <source>
        <strain evidence="1 2">CECT 7834</strain>
    </source>
</reference>
<dbReference type="InterPro" id="IPR001544">
    <property type="entry name" value="Aminotrans_IV"/>
</dbReference>
<keyword evidence="1" id="KW-0032">Aminotransferase</keyword>
<dbReference type="Gene3D" id="3.20.10.10">
    <property type="entry name" value="D-amino Acid Aminotransferase, subunit A, domain 2"/>
    <property type="match status" value="1"/>
</dbReference>
<proteinExistence type="predicted"/>
<gene>
    <name evidence="1" type="ORF">CP963_04245</name>
</gene>
<dbReference type="RefSeq" id="WP_129013033.1">
    <property type="nucleotide sequence ID" value="NZ_CBCSEI010000004.1"/>
</dbReference>
<name>A0A6M8NCH8_9BACT</name>
<protein>
    <submittedName>
        <fullName evidence="1">Branched-chain amino acid aminotransferase</fullName>
    </submittedName>
</protein>
<dbReference type="Pfam" id="PF01063">
    <property type="entry name" value="Aminotran_4"/>
    <property type="match status" value="1"/>
</dbReference>
<dbReference type="EMBL" id="NXII01000004">
    <property type="protein sequence ID" value="RXI42263.1"/>
    <property type="molecule type" value="Genomic_DNA"/>
</dbReference>
<evidence type="ECO:0000313" key="2">
    <source>
        <dbReference type="Proteomes" id="UP000290378"/>
    </source>
</evidence>
<dbReference type="InterPro" id="IPR043132">
    <property type="entry name" value="BCAT-like_C"/>
</dbReference>
<dbReference type="Proteomes" id="UP000290378">
    <property type="component" value="Unassembled WGS sequence"/>
</dbReference>
<dbReference type="InterPro" id="IPR043131">
    <property type="entry name" value="BCAT-like_N"/>
</dbReference>
<keyword evidence="2" id="KW-1185">Reference proteome</keyword>
<keyword evidence="1" id="KW-0808">Transferase</keyword>
<sequence length="190" mass="22494">MESIKYFETIRCEDFEVFNLEYHNKRVANTIGLNINLQEYIYPISDELLRCKVIYDESGIIDVLYYPYKKREIKNFKIICEDEIDYSKKYLDRENLDKLFEKRDNCDEVIIVKNGIVTDTSIANIAIFYENLWITSTNCLLNGTTKARLIEEKKLIQKDITLEMLKKSTKIALMNAMIGFDEIEDYSFKV</sequence>
<dbReference type="SUPFAM" id="SSF56752">
    <property type="entry name" value="D-aminoacid aminotransferase-like PLP-dependent enzymes"/>
    <property type="match status" value="1"/>
</dbReference>
<accession>A0A6M8NCH8</accession>
<dbReference type="GO" id="GO:0008483">
    <property type="term" value="F:transaminase activity"/>
    <property type="evidence" value="ECO:0007669"/>
    <property type="project" value="UniProtKB-KW"/>
</dbReference>
<evidence type="ECO:0000313" key="1">
    <source>
        <dbReference type="EMBL" id="RXI42263.1"/>
    </source>
</evidence>